<dbReference type="OrthoDB" id="3687926at2"/>
<gene>
    <name evidence="2" type="ORF">A4R43_21770</name>
</gene>
<dbReference type="InterPro" id="IPR004401">
    <property type="entry name" value="YbaB/EbfC"/>
</dbReference>
<evidence type="ECO:0000313" key="2">
    <source>
        <dbReference type="EMBL" id="AXB48702.1"/>
    </source>
</evidence>
<organism evidence="2 3">
    <name type="scientific">Amycolatopsis albispora</name>
    <dbReference type="NCBI Taxonomy" id="1804986"/>
    <lineage>
        <taxon>Bacteria</taxon>
        <taxon>Bacillati</taxon>
        <taxon>Actinomycetota</taxon>
        <taxon>Actinomycetes</taxon>
        <taxon>Pseudonocardiales</taxon>
        <taxon>Pseudonocardiaceae</taxon>
        <taxon>Amycolatopsis</taxon>
    </lineage>
</organism>
<reference evidence="2 3" key="1">
    <citation type="submission" date="2016-04" db="EMBL/GenBank/DDBJ databases">
        <title>Complete genome sequence and analysis of deep-sea sediment isolate, Amycolatopsis sp. WP1.</title>
        <authorList>
            <person name="Wang H."/>
            <person name="Chen S."/>
            <person name="Wu Q."/>
        </authorList>
    </citation>
    <scope>NUCLEOTIDE SEQUENCE [LARGE SCALE GENOMIC DNA]</scope>
    <source>
        <strain evidence="2 3">WP1</strain>
    </source>
</reference>
<evidence type="ECO:0008006" key="4">
    <source>
        <dbReference type="Google" id="ProtNLM"/>
    </source>
</evidence>
<sequence>MDEAGERARAQFERSGPITGRAQTGDGAIAVEVVPGGKLKNVKLTPYALRSAPEVIAQQIVELANQATRRAGDRMYRTLAPALGDGQIRSMGYEPLPDDEDDYRR</sequence>
<name>A0A344LKX8_9PSEU</name>
<dbReference type="Proteomes" id="UP000250434">
    <property type="component" value="Chromosome"/>
</dbReference>
<dbReference type="KEGG" id="aab:A4R43_21770"/>
<feature type="compositionally biased region" description="Basic and acidic residues" evidence="1">
    <location>
        <begin position="1"/>
        <end position="12"/>
    </location>
</feature>
<dbReference type="InterPro" id="IPR036894">
    <property type="entry name" value="YbaB-like_sf"/>
</dbReference>
<feature type="region of interest" description="Disordered" evidence="1">
    <location>
        <begin position="1"/>
        <end position="25"/>
    </location>
</feature>
<dbReference type="SUPFAM" id="SSF82607">
    <property type="entry name" value="YbaB-like"/>
    <property type="match status" value="1"/>
</dbReference>
<keyword evidence="3" id="KW-1185">Reference proteome</keyword>
<dbReference type="Pfam" id="PF02575">
    <property type="entry name" value="YbaB_DNA_bd"/>
    <property type="match status" value="1"/>
</dbReference>
<dbReference type="EMBL" id="CP015163">
    <property type="protein sequence ID" value="AXB48702.1"/>
    <property type="molecule type" value="Genomic_DNA"/>
</dbReference>
<evidence type="ECO:0000313" key="3">
    <source>
        <dbReference type="Proteomes" id="UP000250434"/>
    </source>
</evidence>
<accession>A0A344LKX8</accession>
<dbReference type="Gene3D" id="3.30.1310.10">
    <property type="entry name" value="Nucleoid-associated protein YbaB-like domain"/>
    <property type="match status" value="1"/>
</dbReference>
<dbReference type="GO" id="GO:0003677">
    <property type="term" value="F:DNA binding"/>
    <property type="evidence" value="ECO:0007669"/>
    <property type="project" value="InterPro"/>
</dbReference>
<evidence type="ECO:0000256" key="1">
    <source>
        <dbReference type="SAM" id="MobiDB-lite"/>
    </source>
</evidence>
<protein>
    <recommendedName>
        <fullName evidence="4">YbaB/EbfC DNA-binding family protein</fullName>
    </recommendedName>
</protein>
<dbReference type="AlphaFoldDB" id="A0A344LKX8"/>
<proteinExistence type="predicted"/>